<dbReference type="AlphaFoldDB" id="A0A843U1A7"/>
<proteinExistence type="predicted"/>
<name>A0A843U1A7_COLES</name>
<protein>
    <submittedName>
        <fullName evidence="1">Uncharacterized protein</fullName>
    </submittedName>
</protein>
<sequence length="137" mass="15291">MVHCVPVPSSVEVDLCYVEVCGVTFYVLSFYSSSGCLLYSYWTRVQTIPYETSVRSWEADLDMGLTRHKYPGPLQLVFSPVVRLCGPADWAQSAHRFSACERDRGVCHVLNTTALVVAFYLPTEMRSSSTSVPCVAH</sequence>
<reference evidence="1" key="1">
    <citation type="submission" date="2017-07" db="EMBL/GenBank/DDBJ databases">
        <title>Taro Niue Genome Assembly and Annotation.</title>
        <authorList>
            <person name="Atibalentja N."/>
            <person name="Keating K."/>
            <person name="Fields C.J."/>
        </authorList>
    </citation>
    <scope>NUCLEOTIDE SEQUENCE</scope>
    <source>
        <strain evidence="1">Niue_2</strain>
        <tissue evidence="1">Leaf</tissue>
    </source>
</reference>
<organism evidence="1 2">
    <name type="scientific">Colocasia esculenta</name>
    <name type="common">Wild taro</name>
    <name type="synonym">Arum esculentum</name>
    <dbReference type="NCBI Taxonomy" id="4460"/>
    <lineage>
        <taxon>Eukaryota</taxon>
        <taxon>Viridiplantae</taxon>
        <taxon>Streptophyta</taxon>
        <taxon>Embryophyta</taxon>
        <taxon>Tracheophyta</taxon>
        <taxon>Spermatophyta</taxon>
        <taxon>Magnoliopsida</taxon>
        <taxon>Liliopsida</taxon>
        <taxon>Araceae</taxon>
        <taxon>Aroideae</taxon>
        <taxon>Colocasieae</taxon>
        <taxon>Colocasia</taxon>
    </lineage>
</organism>
<dbReference type="EMBL" id="NMUH01000281">
    <property type="protein sequence ID" value="MQL76126.1"/>
    <property type="molecule type" value="Genomic_DNA"/>
</dbReference>
<comment type="caution">
    <text evidence="1">The sequence shown here is derived from an EMBL/GenBank/DDBJ whole genome shotgun (WGS) entry which is preliminary data.</text>
</comment>
<dbReference type="Proteomes" id="UP000652761">
    <property type="component" value="Unassembled WGS sequence"/>
</dbReference>
<keyword evidence="2" id="KW-1185">Reference proteome</keyword>
<accession>A0A843U1A7</accession>
<evidence type="ECO:0000313" key="1">
    <source>
        <dbReference type="EMBL" id="MQL76126.1"/>
    </source>
</evidence>
<gene>
    <name evidence="1" type="ORF">Taro_008497</name>
</gene>
<evidence type="ECO:0000313" key="2">
    <source>
        <dbReference type="Proteomes" id="UP000652761"/>
    </source>
</evidence>